<keyword evidence="6" id="KW-1185">Reference proteome</keyword>
<name>A0ABU3Q8Y5_9SPHN</name>
<dbReference type="PROSITE" id="PS50949">
    <property type="entry name" value="HTH_GNTR"/>
    <property type="match status" value="1"/>
</dbReference>
<dbReference type="InterPro" id="IPR000524">
    <property type="entry name" value="Tscrpt_reg_HTH_GntR"/>
</dbReference>
<evidence type="ECO:0000313" key="6">
    <source>
        <dbReference type="Proteomes" id="UP001259572"/>
    </source>
</evidence>
<dbReference type="InterPro" id="IPR036388">
    <property type="entry name" value="WH-like_DNA-bd_sf"/>
</dbReference>
<evidence type="ECO:0000256" key="1">
    <source>
        <dbReference type="ARBA" id="ARBA00023015"/>
    </source>
</evidence>
<evidence type="ECO:0000313" key="5">
    <source>
        <dbReference type="EMBL" id="MDT9599873.1"/>
    </source>
</evidence>
<dbReference type="Gene3D" id="1.10.10.10">
    <property type="entry name" value="Winged helix-like DNA-binding domain superfamily/Winged helix DNA-binding domain"/>
    <property type="match status" value="1"/>
</dbReference>
<evidence type="ECO:0000256" key="2">
    <source>
        <dbReference type="ARBA" id="ARBA00023125"/>
    </source>
</evidence>
<evidence type="ECO:0000259" key="4">
    <source>
        <dbReference type="PROSITE" id="PS50949"/>
    </source>
</evidence>
<dbReference type="SUPFAM" id="SSF46785">
    <property type="entry name" value="Winged helix' DNA-binding domain"/>
    <property type="match status" value="1"/>
</dbReference>
<dbReference type="InterPro" id="IPR036390">
    <property type="entry name" value="WH_DNA-bd_sf"/>
</dbReference>
<dbReference type="Proteomes" id="UP001259572">
    <property type="component" value="Unassembled WGS sequence"/>
</dbReference>
<dbReference type="SMART" id="SM00345">
    <property type="entry name" value="HTH_GNTR"/>
    <property type="match status" value="1"/>
</dbReference>
<dbReference type="EMBL" id="JAVUPU010000006">
    <property type="protein sequence ID" value="MDT9599873.1"/>
    <property type="molecule type" value="Genomic_DNA"/>
</dbReference>
<accession>A0ABU3Q8Y5</accession>
<sequence length="206" mass="23358">MSPGPTFDRVYLALKEQLTSGRFAPGDHLEPAMLGPELNASITPVRDALHRLVGERIVEAPRNDGFRVPAPTEADLRDLYGWNRSLLELALRSSAFRSPVSALRAAEIGGEDTLISAADLFRAIARRTGSLELEAAVENLNDRLAPLRVAETRIFEDAAEEHRIQRNAWEQGDDRELRRCIVVYHRRRQRHAPDILIAFRTLHRRR</sequence>
<keyword evidence="1" id="KW-0805">Transcription regulation</keyword>
<reference evidence="5 6" key="1">
    <citation type="submission" date="2023-05" db="EMBL/GenBank/DDBJ databases">
        <authorList>
            <person name="Guo Y."/>
        </authorList>
    </citation>
    <scope>NUCLEOTIDE SEQUENCE [LARGE SCALE GENOMIC DNA]</scope>
    <source>
        <strain evidence="5 6">GR2756</strain>
    </source>
</reference>
<dbReference type="PANTHER" id="PTHR43537">
    <property type="entry name" value="TRANSCRIPTIONAL REGULATOR, GNTR FAMILY"/>
    <property type="match status" value="1"/>
</dbReference>
<evidence type="ECO:0000256" key="3">
    <source>
        <dbReference type="ARBA" id="ARBA00023163"/>
    </source>
</evidence>
<dbReference type="RefSeq" id="WP_315726970.1">
    <property type="nucleotide sequence ID" value="NZ_JAVUPU010000006.1"/>
</dbReference>
<protein>
    <submittedName>
        <fullName evidence="5">GntR family transcriptional regulator</fullName>
    </submittedName>
</protein>
<gene>
    <name evidence="5" type="ORF">RQX22_13005</name>
</gene>
<dbReference type="PANTHER" id="PTHR43537:SF24">
    <property type="entry name" value="GLUCONATE OPERON TRANSCRIPTIONAL REPRESSOR"/>
    <property type="match status" value="1"/>
</dbReference>
<keyword evidence="3" id="KW-0804">Transcription</keyword>
<feature type="domain" description="HTH gntR-type" evidence="4">
    <location>
        <begin position="4"/>
        <end position="71"/>
    </location>
</feature>
<organism evidence="5 6">
    <name type="scientific">Sphingosinicella rhizophila</name>
    <dbReference type="NCBI Taxonomy" id="3050082"/>
    <lineage>
        <taxon>Bacteria</taxon>
        <taxon>Pseudomonadati</taxon>
        <taxon>Pseudomonadota</taxon>
        <taxon>Alphaproteobacteria</taxon>
        <taxon>Sphingomonadales</taxon>
        <taxon>Sphingosinicellaceae</taxon>
        <taxon>Sphingosinicella</taxon>
    </lineage>
</organism>
<dbReference type="Pfam" id="PF00392">
    <property type="entry name" value="GntR"/>
    <property type="match status" value="1"/>
</dbReference>
<keyword evidence="2" id="KW-0238">DNA-binding</keyword>
<proteinExistence type="predicted"/>
<comment type="caution">
    <text evidence="5">The sequence shown here is derived from an EMBL/GenBank/DDBJ whole genome shotgun (WGS) entry which is preliminary data.</text>
</comment>